<evidence type="ECO:0000256" key="1">
    <source>
        <dbReference type="ARBA" id="ARBA00004651"/>
    </source>
</evidence>
<comment type="subcellular location">
    <subcellularLocation>
        <location evidence="1">Cell membrane</location>
        <topology evidence="1">Multi-pass membrane protein</topology>
    </subcellularLocation>
</comment>
<name>A0A9W5V2X3_BACCE</name>
<feature type="transmembrane region" description="Helical" evidence="7">
    <location>
        <begin position="69"/>
        <end position="88"/>
    </location>
</feature>
<dbReference type="PANTHER" id="PTHR43266:SF10">
    <property type="entry name" value="BACILYSIN EXPORTER BACE-RELATED"/>
    <property type="match status" value="1"/>
</dbReference>
<evidence type="ECO:0000256" key="5">
    <source>
        <dbReference type="ARBA" id="ARBA00022989"/>
    </source>
</evidence>
<feature type="domain" description="Major facilitator superfamily (MFS) profile" evidence="8">
    <location>
        <begin position="1"/>
        <end position="170"/>
    </location>
</feature>
<sequence length="170" mass="18625">MVTNLPYIKDELLAGYAEYGYFMAGFPLGYVIGSVLVGKVTYKSRRILMLGGLFIGGLTYISLGFNHSIIIAIIIEVIAGICIAFFNVHNTTICQQIVPNNMIGQVFSVRLFFIRSAMPLGVLVGGILSEMWGVRALYVIIGAIICVTSLIGMLLPYFKFLDEAIEKKSA</sequence>
<evidence type="ECO:0000313" key="10">
    <source>
        <dbReference type="Proteomes" id="UP000014018"/>
    </source>
</evidence>
<keyword evidence="3" id="KW-1003">Cell membrane</keyword>
<evidence type="ECO:0000259" key="8">
    <source>
        <dbReference type="PROSITE" id="PS50850"/>
    </source>
</evidence>
<proteinExistence type="predicted"/>
<dbReference type="AlphaFoldDB" id="A0A9W5V2X3"/>
<evidence type="ECO:0000256" key="3">
    <source>
        <dbReference type="ARBA" id="ARBA00022475"/>
    </source>
</evidence>
<feature type="transmembrane region" description="Helical" evidence="7">
    <location>
        <begin position="109"/>
        <end position="129"/>
    </location>
</feature>
<reference evidence="9 10" key="1">
    <citation type="submission" date="2012-12" db="EMBL/GenBank/DDBJ databases">
        <title>The Genome Sequence of Bacillus cereus VD133.</title>
        <authorList>
            <consortium name="The Broad Institute Genome Sequencing Platform"/>
            <consortium name="The Broad Institute Genome Sequencing Center for Infectious Disease"/>
            <person name="Feldgarden M."/>
            <person name="Van der Auwera G.A."/>
            <person name="Mahillon J."/>
            <person name="Duprez V."/>
            <person name="Timmery S."/>
            <person name="Mattelet C."/>
            <person name="Dierick K."/>
            <person name="Sun M."/>
            <person name="Yu Z."/>
            <person name="Zhu L."/>
            <person name="Hu X."/>
            <person name="Shank E.B."/>
            <person name="Swiecicka I."/>
            <person name="Hansen B.M."/>
            <person name="Andrup L."/>
            <person name="Walker B."/>
            <person name="Young S.K."/>
            <person name="Zeng Q."/>
            <person name="Gargeya S."/>
            <person name="Fitzgerald M."/>
            <person name="Haas B."/>
            <person name="Abouelleil A."/>
            <person name="Alvarado L."/>
            <person name="Arachchi H.M."/>
            <person name="Berlin A.M."/>
            <person name="Chapman S.B."/>
            <person name="Dewar J."/>
            <person name="Goldberg J."/>
            <person name="Griggs A."/>
            <person name="Gujja S."/>
            <person name="Hansen M."/>
            <person name="Howarth C."/>
            <person name="Imamovic A."/>
            <person name="Larimer J."/>
            <person name="McCowan C."/>
            <person name="Murphy C."/>
            <person name="Neiman D."/>
            <person name="Pearson M."/>
            <person name="Priest M."/>
            <person name="Roberts A."/>
            <person name="Saif S."/>
            <person name="Shea T."/>
            <person name="Sisk P."/>
            <person name="Sykes S."/>
            <person name="Wortman J."/>
            <person name="Nusbaum C."/>
            <person name="Birren B."/>
        </authorList>
    </citation>
    <scope>NUCLEOTIDE SEQUENCE [LARGE SCALE GENOMIC DNA]</scope>
    <source>
        <strain evidence="9 10">VD133</strain>
    </source>
</reference>
<dbReference type="Proteomes" id="UP000014018">
    <property type="component" value="Unassembled WGS sequence"/>
</dbReference>
<evidence type="ECO:0000256" key="6">
    <source>
        <dbReference type="ARBA" id="ARBA00023136"/>
    </source>
</evidence>
<organism evidence="9 10">
    <name type="scientific">Bacillus cereus VD133</name>
    <dbReference type="NCBI Taxonomy" id="1053233"/>
    <lineage>
        <taxon>Bacteria</taxon>
        <taxon>Bacillati</taxon>
        <taxon>Bacillota</taxon>
        <taxon>Bacilli</taxon>
        <taxon>Bacillales</taxon>
        <taxon>Bacillaceae</taxon>
        <taxon>Bacillus</taxon>
        <taxon>Bacillus cereus group</taxon>
    </lineage>
</organism>
<protein>
    <recommendedName>
        <fullName evidence="8">Major facilitator superfamily (MFS) profile domain-containing protein</fullName>
    </recommendedName>
</protein>
<keyword evidence="4 7" id="KW-0812">Transmembrane</keyword>
<evidence type="ECO:0000256" key="2">
    <source>
        <dbReference type="ARBA" id="ARBA00022448"/>
    </source>
</evidence>
<evidence type="ECO:0000313" key="9">
    <source>
        <dbReference type="EMBL" id="EOO34264.1"/>
    </source>
</evidence>
<evidence type="ECO:0000256" key="4">
    <source>
        <dbReference type="ARBA" id="ARBA00022692"/>
    </source>
</evidence>
<dbReference type="PANTHER" id="PTHR43266">
    <property type="entry name" value="MACROLIDE-EFFLUX PROTEIN"/>
    <property type="match status" value="1"/>
</dbReference>
<evidence type="ECO:0000256" key="7">
    <source>
        <dbReference type="SAM" id="Phobius"/>
    </source>
</evidence>
<accession>A0A9W5V2X3</accession>
<dbReference type="EMBL" id="AHFB01000045">
    <property type="protein sequence ID" value="EOO34264.1"/>
    <property type="molecule type" value="Genomic_DNA"/>
</dbReference>
<feature type="transmembrane region" description="Helical" evidence="7">
    <location>
        <begin position="47"/>
        <end position="63"/>
    </location>
</feature>
<dbReference type="InterPro" id="IPR020846">
    <property type="entry name" value="MFS_dom"/>
</dbReference>
<dbReference type="InterPro" id="IPR011701">
    <property type="entry name" value="MFS"/>
</dbReference>
<keyword evidence="6 7" id="KW-0472">Membrane</keyword>
<dbReference type="Pfam" id="PF07690">
    <property type="entry name" value="MFS_1"/>
    <property type="match status" value="1"/>
</dbReference>
<keyword evidence="5 7" id="KW-1133">Transmembrane helix</keyword>
<dbReference type="Gene3D" id="1.20.1250.20">
    <property type="entry name" value="MFS general substrate transporter like domains"/>
    <property type="match status" value="1"/>
</dbReference>
<gene>
    <name evidence="9" type="ORF">IIU_02491</name>
</gene>
<comment type="caution">
    <text evidence="9">The sequence shown here is derived from an EMBL/GenBank/DDBJ whole genome shotgun (WGS) entry which is preliminary data.</text>
</comment>
<dbReference type="GO" id="GO:0022857">
    <property type="term" value="F:transmembrane transporter activity"/>
    <property type="evidence" value="ECO:0007669"/>
    <property type="project" value="InterPro"/>
</dbReference>
<dbReference type="InterPro" id="IPR036259">
    <property type="entry name" value="MFS_trans_sf"/>
</dbReference>
<dbReference type="SUPFAM" id="SSF103473">
    <property type="entry name" value="MFS general substrate transporter"/>
    <property type="match status" value="1"/>
</dbReference>
<feature type="transmembrane region" description="Helical" evidence="7">
    <location>
        <begin position="135"/>
        <end position="158"/>
    </location>
</feature>
<feature type="transmembrane region" description="Helical" evidence="7">
    <location>
        <begin position="20"/>
        <end position="40"/>
    </location>
</feature>
<dbReference type="PROSITE" id="PS50850">
    <property type="entry name" value="MFS"/>
    <property type="match status" value="1"/>
</dbReference>
<keyword evidence="2" id="KW-0813">Transport</keyword>
<dbReference type="GO" id="GO:0005886">
    <property type="term" value="C:plasma membrane"/>
    <property type="evidence" value="ECO:0007669"/>
    <property type="project" value="UniProtKB-SubCell"/>
</dbReference>